<protein>
    <submittedName>
        <fullName evidence="1">Uncharacterized protein</fullName>
    </submittedName>
</protein>
<evidence type="ECO:0000313" key="1">
    <source>
        <dbReference type="EMBL" id="KAG5604370.1"/>
    </source>
</evidence>
<organism evidence="1 2">
    <name type="scientific">Solanum commersonii</name>
    <name type="common">Commerson's wild potato</name>
    <name type="synonym">Commerson's nightshade</name>
    <dbReference type="NCBI Taxonomy" id="4109"/>
    <lineage>
        <taxon>Eukaryota</taxon>
        <taxon>Viridiplantae</taxon>
        <taxon>Streptophyta</taxon>
        <taxon>Embryophyta</taxon>
        <taxon>Tracheophyta</taxon>
        <taxon>Spermatophyta</taxon>
        <taxon>Magnoliopsida</taxon>
        <taxon>eudicotyledons</taxon>
        <taxon>Gunneridae</taxon>
        <taxon>Pentapetalae</taxon>
        <taxon>asterids</taxon>
        <taxon>lamiids</taxon>
        <taxon>Solanales</taxon>
        <taxon>Solanaceae</taxon>
        <taxon>Solanoideae</taxon>
        <taxon>Solaneae</taxon>
        <taxon>Solanum</taxon>
    </lineage>
</organism>
<feature type="non-terminal residue" evidence="1">
    <location>
        <position position="1"/>
    </location>
</feature>
<dbReference type="AlphaFoldDB" id="A0A9J5YVD9"/>
<accession>A0A9J5YVD9</accession>
<reference evidence="1 2" key="1">
    <citation type="submission" date="2020-09" db="EMBL/GenBank/DDBJ databases">
        <title>De no assembly of potato wild relative species, Solanum commersonii.</title>
        <authorList>
            <person name="Cho K."/>
        </authorList>
    </citation>
    <scope>NUCLEOTIDE SEQUENCE [LARGE SCALE GENOMIC DNA]</scope>
    <source>
        <strain evidence="1">LZ3.2</strain>
        <tissue evidence="1">Leaf</tissue>
    </source>
</reference>
<gene>
    <name evidence="1" type="ORF">H5410_025862</name>
</gene>
<keyword evidence="2" id="KW-1185">Reference proteome</keyword>
<name>A0A9J5YVD9_SOLCO</name>
<evidence type="ECO:0000313" key="2">
    <source>
        <dbReference type="Proteomes" id="UP000824120"/>
    </source>
</evidence>
<proteinExistence type="predicted"/>
<dbReference type="Proteomes" id="UP000824120">
    <property type="component" value="Chromosome 5"/>
</dbReference>
<comment type="caution">
    <text evidence="1">The sequence shown here is derived from an EMBL/GenBank/DDBJ whole genome shotgun (WGS) entry which is preliminary data.</text>
</comment>
<dbReference type="EMBL" id="JACXVP010000005">
    <property type="protein sequence ID" value="KAG5604370.1"/>
    <property type="molecule type" value="Genomic_DNA"/>
</dbReference>
<sequence length="215" mass="24263">MEPELFDAPISVSDSRLSLNCDCKRGIINEVTMMYEIGDSLNHRKKMEPELFDVPISVSTLRLSLNCNCRRRRINEVTIMDLSATIMVEILTKLPIKMIFRWAFWTFHHTPGVLPGKSIEGEGLFLSFPFSASILTPPPLLTMGHLHLLSPLFLFSFIVVTAPPHTSNLADRHLRTSVLFSSSLVLNFALWWSLQLLPISGTVEISVVARTTRIN</sequence>